<gene>
    <name evidence="8" type="primary">trpF</name>
    <name evidence="10" type="ordered locus">Mpet_1337</name>
</gene>
<dbReference type="EMBL" id="CP002117">
    <property type="protein sequence ID" value="ADN36097.1"/>
    <property type="molecule type" value="Genomic_DNA"/>
</dbReference>
<dbReference type="PANTHER" id="PTHR42894">
    <property type="entry name" value="N-(5'-PHOSPHORIBOSYL)ANTHRANILATE ISOMERASE"/>
    <property type="match status" value="1"/>
</dbReference>
<evidence type="ECO:0000313" key="10">
    <source>
        <dbReference type="EMBL" id="ADN36097.1"/>
    </source>
</evidence>
<comment type="pathway">
    <text evidence="2 8">Amino-acid biosynthesis; L-tryptophan biosynthesis; L-tryptophan from chorismate: step 3/5.</text>
</comment>
<evidence type="ECO:0000256" key="4">
    <source>
        <dbReference type="ARBA" id="ARBA00022605"/>
    </source>
</evidence>
<protein>
    <recommendedName>
        <fullName evidence="8">N-(5'-phosphoribosyl)anthranilate isomerase</fullName>
        <shortName evidence="8">PRAI</shortName>
        <ecNumber evidence="8">5.3.1.24</ecNumber>
    </recommendedName>
</protein>
<dbReference type="KEGG" id="mpi:Mpet_1337"/>
<organism evidence="10 11">
    <name type="scientific">Methanolacinia petrolearia (strain DSM 11571 / OCM 486 / SEBR 4847)</name>
    <name type="common">Methanoplanus petrolearius</name>
    <dbReference type="NCBI Taxonomy" id="679926"/>
    <lineage>
        <taxon>Archaea</taxon>
        <taxon>Methanobacteriati</taxon>
        <taxon>Methanobacteriota</taxon>
        <taxon>Stenosarchaea group</taxon>
        <taxon>Methanomicrobia</taxon>
        <taxon>Methanomicrobiales</taxon>
        <taxon>Methanomicrobiaceae</taxon>
        <taxon>Methanolacinia</taxon>
    </lineage>
</organism>
<dbReference type="GeneID" id="9743804"/>
<comment type="similarity">
    <text evidence="3 8">Belongs to the TrpF family.</text>
</comment>
<dbReference type="eggNOG" id="arCOG01983">
    <property type="taxonomic scope" value="Archaea"/>
</dbReference>
<dbReference type="AlphaFoldDB" id="E1RES6"/>
<dbReference type="Proteomes" id="UP000006565">
    <property type="component" value="Chromosome"/>
</dbReference>
<dbReference type="HOGENOM" id="CLU_076364_2_0_2"/>
<keyword evidence="4 8" id="KW-0028">Amino-acid biosynthesis</keyword>
<evidence type="ECO:0000256" key="2">
    <source>
        <dbReference type="ARBA" id="ARBA00004664"/>
    </source>
</evidence>
<evidence type="ECO:0000256" key="8">
    <source>
        <dbReference type="HAMAP-Rule" id="MF_00135"/>
    </source>
</evidence>
<dbReference type="EC" id="5.3.1.24" evidence="8"/>
<reference evidence="10 11" key="1">
    <citation type="journal article" date="2010" name="Stand. Genomic Sci.">
        <title>Complete genome sequence of Methanoplanus petrolearius type strain (SEBR 4847).</title>
        <authorList>
            <person name="Brambilla E."/>
            <person name="Djao O.D."/>
            <person name="Daligault H."/>
            <person name="Lapidus A."/>
            <person name="Lucas S."/>
            <person name="Hammon N."/>
            <person name="Nolan M."/>
            <person name="Tice H."/>
            <person name="Cheng J.F."/>
            <person name="Han C."/>
            <person name="Tapia R."/>
            <person name="Goodwin L."/>
            <person name="Pitluck S."/>
            <person name="Liolios K."/>
            <person name="Ivanova N."/>
            <person name="Mavromatis K."/>
            <person name="Mikhailova N."/>
            <person name="Pati A."/>
            <person name="Chen A."/>
            <person name="Palaniappan K."/>
            <person name="Land M."/>
            <person name="Hauser L."/>
            <person name="Chang Y.J."/>
            <person name="Jeffries C.D."/>
            <person name="Rohde M."/>
            <person name="Spring S."/>
            <person name="Sikorski J."/>
            <person name="Goker M."/>
            <person name="Woyke T."/>
            <person name="Bristow J."/>
            <person name="Eisen J.A."/>
            <person name="Markowitz V."/>
            <person name="Hugenholtz P."/>
            <person name="Kyrpides N.C."/>
            <person name="Klenk H.P."/>
        </authorList>
    </citation>
    <scope>NUCLEOTIDE SEQUENCE [LARGE SCALE GENOMIC DNA]</scope>
    <source>
        <strain evidence="11">DSM 11571 / OCM 486 / SEBR 4847</strain>
    </source>
</reference>
<keyword evidence="11" id="KW-1185">Reference proteome</keyword>
<dbReference type="InterPro" id="IPR011060">
    <property type="entry name" value="RibuloseP-bd_barrel"/>
</dbReference>
<dbReference type="RefSeq" id="WP_013329274.1">
    <property type="nucleotide sequence ID" value="NC_014507.1"/>
</dbReference>
<dbReference type="UniPathway" id="UPA00035">
    <property type="reaction ID" value="UER00042"/>
</dbReference>
<dbReference type="InterPro" id="IPR001240">
    <property type="entry name" value="PRAI_dom"/>
</dbReference>
<comment type="catalytic activity">
    <reaction evidence="1 8">
        <text>N-(5-phospho-beta-D-ribosyl)anthranilate = 1-(2-carboxyphenylamino)-1-deoxy-D-ribulose 5-phosphate</text>
        <dbReference type="Rhea" id="RHEA:21540"/>
        <dbReference type="ChEBI" id="CHEBI:18277"/>
        <dbReference type="ChEBI" id="CHEBI:58613"/>
        <dbReference type="EC" id="5.3.1.24"/>
    </reaction>
</comment>
<dbReference type="Pfam" id="PF00697">
    <property type="entry name" value="PRAI"/>
    <property type="match status" value="1"/>
</dbReference>
<dbReference type="SUPFAM" id="SSF51366">
    <property type="entry name" value="Ribulose-phoshate binding barrel"/>
    <property type="match status" value="1"/>
</dbReference>
<dbReference type="PANTHER" id="PTHR42894:SF1">
    <property type="entry name" value="N-(5'-PHOSPHORIBOSYL)ANTHRANILATE ISOMERASE"/>
    <property type="match status" value="1"/>
</dbReference>
<dbReference type="InterPro" id="IPR044643">
    <property type="entry name" value="TrpF_fam"/>
</dbReference>
<keyword evidence="6 8" id="KW-0057">Aromatic amino acid biosynthesis</keyword>
<evidence type="ECO:0000256" key="6">
    <source>
        <dbReference type="ARBA" id="ARBA00023141"/>
    </source>
</evidence>
<evidence type="ECO:0000256" key="1">
    <source>
        <dbReference type="ARBA" id="ARBA00001164"/>
    </source>
</evidence>
<dbReference type="GO" id="GO:0000162">
    <property type="term" value="P:L-tryptophan biosynthetic process"/>
    <property type="evidence" value="ECO:0007669"/>
    <property type="project" value="UniProtKB-UniRule"/>
</dbReference>
<evidence type="ECO:0000256" key="7">
    <source>
        <dbReference type="ARBA" id="ARBA00023235"/>
    </source>
</evidence>
<evidence type="ECO:0000256" key="3">
    <source>
        <dbReference type="ARBA" id="ARBA00007571"/>
    </source>
</evidence>
<sequence length="203" mass="21814">MFLRVKICGITNTSDALFAERSGADAIGVVISEESPRCISTEDAKEIFSALGPFTATVIVTHTNSQDLLDEMAAVNPSAIQVSADVNRPEDYRGKMIRVAGADGKIREDCDAIIIDQSHGKGIPFDYEHAEKLMKSATKPVILAGGLNMSNVPAAISRLQPYAVDVCSGVEKSPGIKDPMKVLEFLKAAGKIPVVRKKEKISR</sequence>
<feature type="domain" description="N-(5'phosphoribosyl) anthranilate isomerase (PRAI)" evidence="9">
    <location>
        <begin position="5"/>
        <end position="187"/>
    </location>
</feature>
<dbReference type="CDD" id="cd00405">
    <property type="entry name" value="PRAI"/>
    <property type="match status" value="1"/>
</dbReference>
<dbReference type="GO" id="GO:0004640">
    <property type="term" value="F:phosphoribosylanthranilate isomerase activity"/>
    <property type="evidence" value="ECO:0007669"/>
    <property type="project" value="UniProtKB-UniRule"/>
</dbReference>
<evidence type="ECO:0000313" key="11">
    <source>
        <dbReference type="Proteomes" id="UP000006565"/>
    </source>
</evidence>
<dbReference type="STRING" id="679926.Mpet_1337"/>
<proteinExistence type="inferred from homology"/>
<evidence type="ECO:0000259" key="9">
    <source>
        <dbReference type="Pfam" id="PF00697"/>
    </source>
</evidence>
<evidence type="ECO:0000256" key="5">
    <source>
        <dbReference type="ARBA" id="ARBA00022822"/>
    </source>
</evidence>
<accession>E1RES6</accession>
<keyword evidence="5 8" id="KW-0822">Tryptophan biosynthesis</keyword>
<dbReference type="Gene3D" id="3.20.20.70">
    <property type="entry name" value="Aldolase class I"/>
    <property type="match status" value="1"/>
</dbReference>
<keyword evidence="7 8" id="KW-0413">Isomerase</keyword>
<name>E1RES6_METP4</name>
<dbReference type="InterPro" id="IPR013785">
    <property type="entry name" value="Aldolase_TIM"/>
</dbReference>
<dbReference type="HAMAP" id="MF_00135">
    <property type="entry name" value="PRAI"/>
    <property type="match status" value="1"/>
</dbReference>